<dbReference type="Gene3D" id="1.20.1260.10">
    <property type="match status" value="1"/>
</dbReference>
<proteinExistence type="predicted"/>
<dbReference type="InterPro" id="IPR009078">
    <property type="entry name" value="Ferritin-like_SF"/>
</dbReference>
<dbReference type="SUPFAM" id="SSF47240">
    <property type="entry name" value="Ferritin-like"/>
    <property type="match status" value="1"/>
</dbReference>
<dbReference type="PANTHER" id="PTHR42637">
    <property type="entry name" value="TRNA-(MS[2]IO[6]A)-HYDROXYLASE"/>
    <property type="match status" value="1"/>
</dbReference>
<dbReference type="InterPro" id="IPR012347">
    <property type="entry name" value="Ferritin-like"/>
</dbReference>
<dbReference type="Pfam" id="PF06175">
    <property type="entry name" value="MiaE"/>
    <property type="match status" value="1"/>
</dbReference>
<dbReference type="PANTHER" id="PTHR42637:SF1">
    <property type="entry name" value="TRNA 2-(METHYLSULFANYL)-N(6)-ISOPENTENYLADENOSINE(37) HYDROXYLASE"/>
    <property type="match status" value="1"/>
</dbReference>
<dbReference type="PIRSF" id="PIRSF020736">
    <property type="entry name" value="MiaE"/>
    <property type="match status" value="1"/>
</dbReference>
<accession>A0ABT6FEM2</accession>
<protein>
    <submittedName>
        <fullName evidence="1">tRNA isopentenyl-2-thiomethyl-A-37 hydroxylase MiaE</fullName>
    </submittedName>
</protein>
<name>A0ABT6FEM2_9BACT</name>
<evidence type="ECO:0000313" key="1">
    <source>
        <dbReference type="EMBL" id="MDG3006027.1"/>
    </source>
</evidence>
<organism evidence="1 2">
    <name type="scientific">Paludisphaera mucosa</name>
    <dbReference type="NCBI Taxonomy" id="3030827"/>
    <lineage>
        <taxon>Bacteria</taxon>
        <taxon>Pseudomonadati</taxon>
        <taxon>Planctomycetota</taxon>
        <taxon>Planctomycetia</taxon>
        <taxon>Isosphaerales</taxon>
        <taxon>Isosphaeraceae</taxon>
        <taxon>Paludisphaera</taxon>
    </lineage>
</organism>
<reference evidence="1 2" key="1">
    <citation type="submission" date="2023-03" db="EMBL/GenBank/DDBJ databases">
        <title>Paludisphaera mucosa sp. nov. a novel planctomycete from northern fen.</title>
        <authorList>
            <person name="Ivanova A."/>
        </authorList>
    </citation>
    <scope>NUCLEOTIDE SEQUENCE [LARGE SCALE GENOMIC DNA]</scope>
    <source>
        <strain evidence="1 2">Pla2</strain>
    </source>
</reference>
<keyword evidence="2" id="KW-1185">Reference proteome</keyword>
<gene>
    <name evidence="1" type="primary">miaE</name>
    <name evidence="1" type="ORF">PZE19_19815</name>
</gene>
<dbReference type="RefSeq" id="WP_277862333.1">
    <property type="nucleotide sequence ID" value="NZ_JARRAG010000002.1"/>
</dbReference>
<dbReference type="Proteomes" id="UP001216907">
    <property type="component" value="Unassembled WGS sequence"/>
</dbReference>
<evidence type="ECO:0000313" key="2">
    <source>
        <dbReference type="Proteomes" id="UP001216907"/>
    </source>
</evidence>
<dbReference type="InterPro" id="IPR010386">
    <property type="entry name" value="tRNA-Hydrxlase_MiaE"/>
</dbReference>
<comment type="caution">
    <text evidence="1">The sequence shown here is derived from an EMBL/GenBank/DDBJ whole genome shotgun (WGS) entry which is preliminary data.</text>
</comment>
<sequence>MSFVESVEGLPLLSRTPDSWAAQALRDPLALLNDHAYLEKKAATNALELINRWPEPTPPEIWATTLAAIAHDEAAHLSSVVRLLIRRGGRLERNHRNPYAIALRNLVRKGRGNEELADRLLISALIEARSCERFLALAHATAGVDRELSRFYNRLGASELGHYRVFLVLAGHVLPEDEVLPRWRELLEAEAAVLAAQPPGPRMHSGA</sequence>
<dbReference type="EMBL" id="JARRAG010000002">
    <property type="protein sequence ID" value="MDG3006027.1"/>
    <property type="molecule type" value="Genomic_DNA"/>
</dbReference>